<dbReference type="AlphaFoldDB" id="I1C1E5"/>
<evidence type="ECO:0000313" key="2">
    <source>
        <dbReference type="Proteomes" id="UP000009138"/>
    </source>
</evidence>
<proteinExistence type="predicted"/>
<gene>
    <name evidence="1" type="ORF">RO3G_06980</name>
</gene>
<dbReference type="InParanoid" id="I1C1E5"/>
<dbReference type="OrthoDB" id="2224690at2759"/>
<dbReference type="VEuPathDB" id="FungiDB:RO3G_06980"/>
<reference evidence="1 2" key="1">
    <citation type="journal article" date="2009" name="PLoS Genet.">
        <title>Genomic analysis of the basal lineage fungus Rhizopus oryzae reveals a whole-genome duplication.</title>
        <authorList>
            <person name="Ma L.-J."/>
            <person name="Ibrahim A.S."/>
            <person name="Skory C."/>
            <person name="Grabherr M.G."/>
            <person name="Burger G."/>
            <person name="Butler M."/>
            <person name="Elias M."/>
            <person name="Idnurm A."/>
            <person name="Lang B.F."/>
            <person name="Sone T."/>
            <person name="Abe A."/>
            <person name="Calvo S.E."/>
            <person name="Corrochano L.M."/>
            <person name="Engels R."/>
            <person name="Fu J."/>
            <person name="Hansberg W."/>
            <person name="Kim J.-M."/>
            <person name="Kodira C.D."/>
            <person name="Koehrsen M.J."/>
            <person name="Liu B."/>
            <person name="Miranda-Saavedra D."/>
            <person name="O'Leary S."/>
            <person name="Ortiz-Castellanos L."/>
            <person name="Poulter R."/>
            <person name="Rodriguez-Romero J."/>
            <person name="Ruiz-Herrera J."/>
            <person name="Shen Y.-Q."/>
            <person name="Zeng Q."/>
            <person name="Galagan J."/>
            <person name="Birren B.W."/>
            <person name="Cuomo C.A."/>
            <person name="Wickes B.L."/>
        </authorList>
    </citation>
    <scope>NUCLEOTIDE SEQUENCE [LARGE SCALE GENOMIC DNA]</scope>
    <source>
        <strain evidence="2">RA 99-880 / ATCC MYA-4621 / FGSC 9543 / NRRL 43880</strain>
    </source>
</reference>
<dbReference type="RefSeq" id="XP_067517671.1">
    <property type="nucleotide sequence ID" value="XM_067661570.1"/>
</dbReference>
<keyword evidence="2" id="KW-1185">Reference proteome</keyword>
<organism evidence="1 2">
    <name type="scientific">Rhizopus delemar (strain RA 99-880 / ATCC MYA-4621 / FGSC 9543 / NRRL 43880)</name>
    <name type="common">Mucormycosis agent</name>
    <name type="synonym">Rhizopus arrhizus var. delemar</name>
    <dbReference type="NCBI Taxonomy" id="246409"/>
    <lineage>
        <taxon>Eukaryota</taxon>
        <taxon>Fungi</taxon>
        <taxon>Fungi incertae sedis</taxon>
        <taxon>Mucoromycota</taxon>
        <taxon>Mucoromycotina</taxon>
        <taxon>Mucoromycetes</taxon>
        <taxon>Mucorales</taxon>
        <taxon>Mucorineae</taxon>
        <taxon>Rhizopodaceae</taxon>
        <taxon>Rhizopus</taxon>
    </lineage>
</organism>
<dbReference type="GeneID" id="93613951"/>
<sequence length="330" mass="38932">MTTQTTTYIEQFIRQLCQAIYHSLDTSCGRQLQPVEPLKDFWTEDMQKAYEYRERCYRKWRKAQGLSKLKYWLKHQEARAALRRLIQKKRKENWEHFCQQLTSSQYAKAIAKFSRIRKRRTISPTFSTMEGPKHSADTMARHLENVYSKEATQGMQRSEISSDSLPFEFVCPIALTNILSVIQSLPSNNASGVDHLSKYENDMPRYYKDYFQRTLEESDHLFEFCGFKSVPFRSHDYQGRQRANDEMANIFIDGGEEYNKRKGNRQEGTVKNVLKRKAIRRWLPTEFKQSKVLPLIMFGDGMKKKDSVCMKKVLSSTTNVLYNINEYTTH</sequence>
<dbReference type="Proteomes" id="UP000009138">
    <property type="component" value="Unassembled WGS sequence"/>
</dbReference>
<evidence type="ECO:0000313" key="1">
    <source>
        <dbReference type="EMBL" id="EIE82275.1"/>
    </source>
</evidence>
<accession>I1C1E5</accession>
<dbReference type="EMBL" id="CH476736">
    <property type="protein sequence ID" value="EIE82275.1"/>
    <property type="molecule type" value="Genomic_DNA"/>
</dbReference>
<protein>
    <submittedName>
        <fullName evidence="1">Uncharacterized protein</fullName>
    </submittedName>
</protein>
<name>I1C1E5_RHIO9</name>